<dbReference type="STRING" id="288004.AL038_08685"/>
<feature type="transmembrane region" description="Helical" evidence="1">
    <location>
        <begin position="62"/>
        <end position="83"/>
    </location>
</feature>
<keyword evidence="1" id="KW-0812">Transmembrane</keyword>
<feature type="transmembrane region" description="Helical" evidence="1">
    <location>
        <begin position="12"/>
        <end position="34"/>
    </location>
</feature>
<dbReference type="RefSeq" id="WP_062151858.1">
    <property type="nucleotide sequence ID" value="NZ_CP012373.2"/>
</dbReference>
<evidence type="ECO:0000256" key="1">
    <source>
        <dbReference type="SAM" id="Phobius"/>
    </source>
</evidence>
<evidence type="ECO:0000313" key="2">
    <source>
        <dbReference type="EMBL" id="AUI69986.1"/>
    </source>
</evidence>
<dbReference type="GO" id="GO:0140359">
    <property type="term" value="F:ABC-type transporter activity"/>
    <property type="evidence" value="ECO:0007669"/>
    <property type="project" value="InterPro"/>
</dbReference>
<proteinExistence type="predicted"/>
<feature type="transmembrane region" description="Helical" evidence="1">
    <location>
        <begin position="119"/>
        <end position="140"/>
    </location>
</feature>
<keyword evidence="1" id="KW-1133">Transmembrane helix</keyword>
<dbReference type="Pfam" id="PF12679">
    <property type="entry name" value="ABC2_membrane_2"/>
    <property type="match status" value="1"/>
</dbReference>
<dbReference type="Proteomes" id="UP000234271">
    <property type="component" value="Chromosome"/>
</dbReference>
<dbReference type="EMBL" id="CP018889">
    <property type="protein sequence ID" value="AUI69986.1"/>
    <property type="molecule type" value="Genomic_DNA"/>
</dbReference>
<accession>A0A2N9YID4</accession>
<dbReference type="PANTHER" id="PTHR43471">
    <property type="entry name" value="ABC TRANSPORTER PERMEASE"/>
    <property type="match status" value="1"/>
</dbReference>
<dbReference type="GO" id="GO:0005886">
    <property type="term" value="C:plasma membrane"/>
    <property type="evidence" value="ECO:0007669"/>
    <property type="project" value="UniProtKB-SubCell"/>
</dbReference>
<feature type="transmembrane region" description="Helical" evidence="1">
    <location>
        <begin position="147"/>
        <end position="168"/>
    </location>
</feature>
<dbReference type="KEGG" id="blep:AL038_08685"/>
<feature type="transmembrane region" description="Helical" evidence="1">
    <location>
        <begin position="223"/>
        <end position="241"/>
    </location>
</feature>
<evidence type="ECO:0000313" key="3">
    <source>
        <dbReference type="Proteomes" id="UP000234271"/>
    </source>
</evidence>
<dbReference type="AlphaFoldDB" id="A0A2N9YID4"/>
<reference evidence="3" key="1">
    <citation type="submission" date="2016-12" db="EMBL/GenBank/DDBJ databases">
        <title>Complete Genome Sequence of Beggiatoa leptomitiformis D-401.</title>
        <authorList>
            <person name="Fomenkov A."/>
            <person name="Vincze T."/>
            <person name="Grabovich M."/>
            <person name="Anton B.P."/>
            <person name="Dubinina G."/>
            <person name="Orlova M."/>
            <person name="Belousova E."/>
            <person name="Roberts R.J."/>
        </authorList>
    </citation>
    <scope>NUCLEOTIDE SEQUENCE [LARGE SCALE GENOMIC DNA]</scope>
    <source>
        <strain evidence="3">D-401</strain>
    </source>
</reference>
<keyword evidence="1" id="KW-0472">Membrane</keyword>
<name>A0A2N9YID4_9GAMM</name>
<gene>
    <name evidence="2" type="ORF">BLE401_15625</name>
</gene>
<feature type="transmembrane region" description="Helical" evidence="1">
    <location>
        <begin position="174"/>
        <end position="194"/>
    </location>
</feature>
<protein>
    <submittedName>
        <fullName evidence="2">ABC transporter permease subunit</fullName>
    </submittedName>
</protein>
<keyword evidence="3" id="KW-1185">Reference proteome</keyword>
<organism evidence="2 3">
    <name type="scientific">Beggiatoa leptomitoformis</name>
    <dbReference type="NCBI Taxonomy" id="288004"/>
    <lineage>
        <taxon>Bacteria</taxon>
        <taxon>Pseudomonadati</taxon>
        <taxon>Pseudomonadota</taxon>
        <taxon>Gammaproteobacteria</taxon>
        <taxon>Thiotrichales</taxon>
        <taxon>Thiotrichaceae</taxon>
        <taxon>Beggiatoa</taxon>
    </lineage>
</organism>
<dbReference type="OrthoDB" id="9794512at2"/>
<sequence length="247" mass="27537">MWTIATKELRSLFYSPLAWIVLGVLQVILAFIFATRVEFFLDPSFQAKINHIPDALGLTDIIVSYLYVWAGMLFLIVTPLLTMRLLSEERRNKTLALLLSSPISITAIILGKYLGLMGFFLFIFGLISLMPLSLLIGGAVDIGQLAMCTLGLFLLTGAFTAIGLYISTLTQHPAIAAIGTFGSLLLLWIIDIIGKETNTPLSYLSLTRHYQPLLQGIFDTTDIAYYLIVISLFLLLSIWRLDNERVQ</sequence>